<dbReference type="Pfam" id="PF00534">
    <property type="entry name" value="Glycos_transf_1"/>
    <property type="match status" value="1"/>
</dbReference>
<dbReference type="PANTHER" id="PTHR45947:SF3">
    <property type="entry name" value="SULFOQUINOVOSYL TRANSFERASE SQD2"/>
    <property type="match status" value="1"/>
</dbReference>
<dbReference type="InterPro" id="IPR001296">
    <property type="entry name" value="Glyco_trans_1"/>
</dbReference>
<feature type="domain" description="Glycosyl transferase family 1" evidence="2">
    <location>
        <begin position="189"/>
        <end position="353"/>
    </location>
</feature>
<dbReference type="InterPro" id="IPR050194">
    <property type="entry name" value="Glycosyltransferase_grp1"/>
</dbReference>
<reference evidence="4" key="1">
    <citation type="submission" date="2019-04" db="EMBL/GenBank/DDBJ databases">
        <title>Draft genome sequence of Pseudonocardiaceae bacterium SL3-2-4.</title>
        <authorList>
            <person name="Ningsih F."/>
            <person name="Yokota A."/>
            <person name="Sakai Y."/>
            <person name="Nanatani K."/>
            <person name="Yabe S."/>
            <person name="Oetari A."/>
            <person name="Sjamsuridzal W."/>
        </authorList>
    </citation>
    <scope>NUCLEOTIDE SEQUENCE [LARGE SCALE GENOMIC DNA]</scope>
    <source>
        <strain evidence="4">SL3-2-4</strain>
    </source>
</reference>
<proteinExistence type="predicted"/>
<dbReference type="RefSeq" id="WP_192909742.1">
    <property type="nucleotide sequence ID" value="NZ_BJFL01000046.1"/>
</dbReference>
<dbReference type="SUPFAM" id="SSF53756">
    <property type="entry name" value="UDP-Glycosyltransferase/glycogen phosphorylase"/>
    <property type="match status" value="1"/>
</dbReference>
<evidence type="ECO:0000313" key="3">
    <source>
        <dbReference type="EMBL" id="GDY33548.1"/>
    </source>
</evidence>
<keyword evidence="4" id="KW-1185">Reference proteome</keyword>
<comment type="caution">
    <text evidence="3">The sequence shown here is derived from an EMBL/GenBank/DDBJ whole genome shotgun (WGS) entry which is preliminary data.</text>
</comment>
<organism evidence="3 4">
    <name type="scientific">Gandjariella thermophila</name>
    <dbReference type="NCBI Taxonomy" id="1931992"/>
    <lineage>
        <taxon>Bacteria</taxon>
        <taxon>Bacillati</taxon>
        <taxon>Actinomycetota</taxon>
        <taxon>Actinomycetes</taxon>
        <taxon>Pseudonocardiales</taxon>
        <taxon>Pseudonocardiaceae</taxon>
        <taxon>Gandjariella</taxon>
    </lineage>
</organism>
<gene>
    <name evidence="3" type="ORF">GTS_51810</name>
</gene>
<evidence type="ECO:0000313" key="4">
    <source>
        <dbReference type="Proteomes" id="UP000298860"/>
    </source>
</evidence>
<dbReference type="AlphaFoldDB" id="A0A4D4JFW6"/>
<dbReference type="Proteomes" id="UP000298860">
    <property type="component" value="Unassembled WGS sequence"/>
</dbReference>
<protein>
    <submittedName>
        <fullName evidence="3">Glycosyl transferase family 1</fullName>
    </submittedName>
</protein>
<dbReference type="GO" id="GO:0016757">
    <property type="term" value="F:glycosyltransferase activity"/>
    <property type="evidence" value="ECO:0007669"/>
    <property type="project" value="InterPro"/>
</dbReference>
<dbReference type="PANTHER" id="PTHR45947">
    <property type="entry name" value="SULFOQUINOVOSYL TRANSFERASE SQD2"/>
    <property type="match status" value="1"/>
</dbReference>
<dbReference type="Gene3D" id="3.40.50.2000">
    <property type="entry name" value="Glycogen Phosphorylase B"/>
    <property type="match status" value="2"/>
</dbReference>
<keyword evidence="1 3" id="KW-0808">Transferase</keyword>
<accession>A0A4D4JFW6</accession>
<name>A0A4D4JFW6_9PSEU</name>
<dbReference type="CDD" id="cd03801">
    <property type="entry name" value="GT4_PimA-like"/>
    <property type="match status" value="1"/>
</dbReference>
<evidence type="ECO:0000256" key="1">
    <source>
        <dbReference type="ARBA" id="ARBA00022679"/>
    </source>
</evidence>
<sequence length="393" mass="43869">MHILMTAVGQRTEHWMSLFAILADRPEVELTLCTADVSPLTIQALTELDRRADRFHFRCLPHLLSERRTGHMASIAFRPGATRRLRTLRPDILHIIGEAAYLSTFQIVRLRNRLWPTTPITLYAAQNVVMRFPFPFPSLERYAYRTITHAFPITPAALALLRTKGYQGPASILPLGVDTKAFRPTSTSPHPFTVGFVGRLEPHKGVHDLLRATEVLDCHLLVVGEGRLRDDVQRAAARRPGKIHLKPWLDHAALPSVLAQMDVLVLPSVEIVQRNIVPWIGIPLREQFGRVLVEAMACGIPVVGSDVGEIPHVIADAGLTFPAGNVAALTDRLTQLRDNPDLARRLATNGRRRAETEFGWAHIAGSLCQTWTELAETASHLNRHRGSPPPRHR</sequence>
<evidence type="ECO:0000259" key="2">
    <source>
        <dbReference type="Pfam" id="PF00534"/>
    </source>
</evidence>
<dbReference type="EMBL" id="BJFL01000046">
    <property type="protein sequence ID" value="GDY33548.1"/>
    <property type="molecule type" value="Genomic_DNA"/>
</dbReference>